<evidence type="ECO:0000313" key="2">
    <source>
        <dbReference type="EMBL" id="MBO8446742.1"/>
    </source>
</evidence>
<dbReference type="EMBL" id="JADIMR010000047">
    <property type="protein sequence ID" value="MBO8446742.1"/>
    <property type="molecule type" value="Genomic_DNA"/>
</dbReference>
<feature type="domain" description="Smr" evidence="1">
    <location>
        <begin position="298"/>
        <end position="362"/>
    </location>
</feature>
<dbReference type="InterPro" id="IPR036781">
    <property type="entry name" value="Smr_assoc-like_sf"/>
</dbReference>
<protein>
    <submittedName>
        <fullName evidence="2">DUF2027 domain-containing protein</fullName>
    </submittedName>
</protein>
<dbReference type="SUPFAM" id="SSF158949">
    <property type="entry name" value="Smr-associated domain-like"/>
    <property type="match status" value="1"/>
</dbReference>
<reference evidence="2" key="1">
    <citation type="submission" date="2020-10" db="EMBL/GenBank/DDBJ databases">
        <authorList>
            <person name="Gilroy R."/>
        </authorList>
    </citation>
    <scope>NUCLEOTIDE SEQUENCE</scope>
    <source>
        <strain evidence="2">D3-1215</strain>
    </source>
</reference>
<dbReference type="InterPro" id="IPR018598">
    <property type="entry name" value="DUF2027"/>
</dbReference>
<dbReference type="Proteomes" id="UP000823637">
    <property type="component" value="Unassembled WGS sequence"/>
</dbReference>
<evidence type="ECO:0000259" key="1">
    <source>
        <dbReference type="PROSITE" id="PS50828"/>
    </source>
</evidence>
<accession>A0A9D9EF24</accession>
<sequence>MTIKVGDRVKYLNNVGGGKVTRIKSKKEVWVLEDDGFEVPVSMSDLVLVNPANFYFKDEPIDVDESVAVHVPIDAAAASSSPESDEEDYVFDESEETPEGEKLSIYMAFVPKDIKDFQNTVIEVFLVNDSNYYMDFQWLLGKDNVKVARKDVIEPLTTLRIAELERNDLNEMQNQRFQAFAYKKREYSPKPAIDISFGVRPVKFYKLHCFAGNDYFETPAMLLPIVERDVFNLTLQADVDAVQNMILQKDKVPSEQRRRIRVKSHDKQPEPLEVDLHINSLLDTVVGMSPKEMFEYQIDKFNDVMRENIRKKGQRIVFIHGKGDGVLRAEITKQLRQKYPGCYVQDASFQKYGFGATMVTIR</sequence>
<dbReference type="AlphaFoldDB" id="A0A9D9EF24"/>
<organism evidence="2 3">
    <name type="scientific">Candidatus Enterocola intestinipullorum</name>
    <dbReference type="NCBI Taxonomy" id="2840783"/>
    <lineage>
        <taxon>Bacteria</taxon>
        <taxon>Pseudomonadati</taxon>
        <taxon>Bacteroidota</taxon>
        <taxon>Bacteroidia</taxon>
        <taxon>Bacteroidales</taxon>
        <taxon>Candidatus Enterocola</taxon>
    </lineage>
</organism>
<comment type="caution">
    <text evidence="2">The sequence shown here is derived from an EMBL/GenBank/DDBJ whole genome shotgun (WGS) entry which is preliminary data.</text>
</comment>
<gene>
    <name evidence="2" type="ORF">IAC32_03220</name>
</gene>
<name>A0A9D9EF24_9BACT</name>
<dbReference type="Gene3D" id="2.60.40.1600">
    <property type="entry name" value="Smr-associated-like"/>
    <property type="match status" value="1"/>
</dbReference>
<dbReference type="Pfam" id="PF09640">
    <property type="entry name" value="DUF2027"/>
    <property type="match status" value="1"/>
</dbReference>
<dbReference type="PROSITE" id="PS50828">
    <property type="entry name" value="SMR"/>
    <property type="match status" value="1"/>
</dbReference>
<dbReference type="Gene3D" id="3.30.1370.110">
    <property type="match status" value="1"/>
</dbReference>
<dbReference type="InterPro" id="IPR036063">
    <property type="entry name" value="Smr_dom_sf"/>
</dbReference>
<dbReference type="InterPro" id="IPR002625">
    <property type="entry name" value="Smr_dom"/>
</dbReference>
<proteinExistence type="predicted"/>
<evidence type="ECO:0000313" key="3">
    <source>
        <dbReference type="Proteomes" id="UP000823637"/>
    </source>
</evidence>
<dbReference type="Pfam" id="PF01713">
    <property type="entry name" value="Smr"/>
    <property type="match status" value="1"/>
</dbReference>
<reference evidence="2" key="2">
    <citation type="journal article" date="2021" name="PeerJ">
        <title>Extensive microbial diversity within the chicken gut microbiome revealed by metagenomics and culture.</title>
        <authorList>
            <person name="Gilroy R."/>
            <person name="Ravi A."/>
            <person name="Getino M."/>
            <person name="Pursley I."/>
            <person name="Horton D.L."/>
            <person name="Alikhan N.F."/>
            <person name="Baker D."/>
            <person name="Gharbi K."/>
            <person name="Hall N."/>
            <person name="Watson M."/>
            <person name="Adriaenssens E.M."/>
            <person name="Foster-Nyarko E."/>
            <person name="Jarju S."/>
            <person name="Secka A."/>
            <person name="Antonio M."/>
            <person name="Oren A."/>
            <person name="Chaudhuri R.R."/>
            <person name="La Ragione R."/>
            <person name="Hildebrand F."/>
            <person name="Pallen M.J."/>
        </authorList>
    </citation>
    <scope>NUCLEOTIDE SEQUENCE</scope>
    <source>
        <strain evidence="2">D3-1215</strain>
    </source>
</reference>